<dbReference type="KEGG" id="sfa:Sfla_0009"/>
<keyword evidence="1" id="KW-0732">Signal</keyword>
<dbReference type="Proteomes" id="UP000002066">
    <property type="component" value="Chromosome"/>
</dbReference>
<protein>
    <recommendedName>
        <fullName evidence="4">Secreted protein</fullName>
    </recommendedName>
</protein>
<evidence type="ECO:0008006" key="4">
    <source>
        <dbReference type="Google" id="ProtNLM"/>
    </source>
</evidence>
<proteinExistence type="predicted"/>
<dbReference type="EMBL" id="CP002475">
    <property type="protein sequence ID" value="ADW01493.1"/>
    <property type="molecule type" value="Genomic_DNA"/>
</dbReference>
<evidence type="ECO:0000313" key="3">
    <source>
        <dbReference type="Proteomes" id="UP000002066"/>
    </source>
</evidence>
<reference evidence="2 3" key="1">
    <citation type="submission" date="2011-01" db="EMBL/GenBank/DDBJ databases">
        <title>Complete sequence of chromosome of Streptomyces flavogriseus ATCC 33331.</title>
        <authorList>
            <consortium name="US DOE Joint Genome Institute"/>
            <person name="Lucas S."/>
            <person name="Copeland A."/>
            <person name="Lapidus A."/>
            <person name="Cheng J.-F."/>
            <person name="Goodwin L."/>
            <person name="Pitluck S."/>
            <person name="Davenport K."/>
            <person name="Detter J.C."/>
            <person name="Han C."/>
            <person name="Tapia R."/>
            <person name="Land M."/>
            <person name="Hauser L."/>
            <person name="Kyrpides N."/>
            <person name="Ivanova N."/>
            <person name="Ovchinnikova G."/>
            <person name="Pagani I."/>
            <person name="Brumm P."/>
            <person name="Mead D."/>
            <person name="Woyke T."/>
        </authorList>
    </citation>
    <scope>NUCLEOTIDE SEQUENCE [LARGE SCALE GENOMIC DNA]</scope>
    <source>
        <strain evidence="3">ATCC 33331 / IAF-45CD</strain>
    </source>
</reference>
<evidence type="ECO:0000313" key="2">
    <source>
        <dbReference type="EMBL" id="ADW01493.1"/>
    </source>
</evidence>
<feature type="signal peptide" evidence="1">
    <location>
        <begin position="1"/>
        <end position="26"/>
    </location>
</feature>
<name>A0A8D3WEY9_STRFA</name>
<feature type="chain" id="PRO_5034155664" description="Secreted protein" evidence="1">
    <location>
        <begin position="27"/>
        <end position="135"/>
    </location>
</feature>
<accession>A0A8D3WEY9</accession>
<evidence type="ECO:0000256" key="1">
    <source>
        <dbReference type="SAM" id="SignalP"/>
    </source>
</evidence>
<gene>
    <name evidence="2" type="ordered locus">Sfla_0009</name>
</gene>
<organism evidence="2 3">
    <name type="scientific">Streptomyces pratensis (strain ATCC 33331 / IAF-45CD)</name>
    <dbReference type="NCBI Taxonomy" id="591167"/>
    <lineage>
        <taxon>Bacteria</taxon>
        <taxon>Bacillati</taxon>
        <taxon>Actinomycetota</taxon>
        <taxon>Actinomycetes</taxon>
        <taxon>Kitasatosporales</taxon>
        <taxon>Streptomycetaceae</taxon>
        <taxon>Streptomyces</taxon>
    </lineage>
</organism>
<dbReference type="AlphaFoldDB" id="A0A8D3WEY9"/>
<sequence>MRTSRIAAVAVSTAVVGVLGIAPAFAQGGYTSSISGWLPGKESNHWTDGNTDSVSTSVKFSGCSVDNGRFTYAGLQLKKERSGLPDTVVNRDNNYCDTSSFGDKAAGKYYFNYSSLNGQDSVSAYLSVSTVTVRY</sequence>